<name>A0A931I474_9HYPH</name>
<proteinExistence type="predicted"/>
<evidence type="ECO:0000313" key="2">
    <source>
        <dbReference type="Proteomes" id="UP000631694"/>
    </source>
</evidence>
<dbReference type="InterPro" id="IPR029058">
    <property type="entry name" value="AB_hydrolase_fold"/>
</dbReference>
<dbReference type="Gene3D" id="3.40.50.1820">
    <property type="entry name" value="alpha/beta hydrolase"/>
    <property type="match status" value="1"/>
</dbReference>
<reference evidence="1" key="1">
    <citation type="submission" date="2020-12" db="EMBL/GenBank/DDBJ databases">
        <title>Methylobrevis albus sp. nov., isolated from fresh water lack sediment.</title>
        <authorList>
            <person name="Zou Q."/>
        </authorList>
    </citation>
    <scope>NUCLEOTIDE SEQUENCE</scope>
    <source>
        <strain evidence="1">L22</strain>
    </source>
</reference>
<accession>A0A931I474</accession>
<gene>
    <name evidence="1" type="ORF">I5731_15215</name>
</gene>
<organism evidence="1 2">
    <name type="scientific">Methylobrevis albus</name>
    <dbReference type="NCBI Taxonomy" id="2793297"/>
    <lineage>
        <taxon>Bacteria</taxon>
        <taxon>Pseudomonadati</taxon>
        <taxon>Pseudomonadota</taxon>
        <taxon>Alphaproteobacteria</taxon>
        <taxon>Hyphomicrobiales</taxon>
        <taxon>Pleomorphomonadaceae</taxon>
        <taxon>Methylobrevis</taxon>
    </lineage>
</organism>
<dbReference type="Proteomes" id="UP000631694">
    <property type="component" value="Unassembled WGS sequence"/>
</dbReference>
<evidence type="ECO:0000313" key="1">
    <source>
        <dbReference type="EMBL" id="MBH0239174.1"/>
    </source>
</evidence>
<dbReference type="AlphaFoldDB" id="A0A931I474"/>
<dbReference type="SUPFAM" id="SSF53474">
    <property type="entry name" value="alpha/beta-Hydrolases"/>
    <property type="match status" value="1"/>
</dbReference>
<comment type="caution">
    <text evidence="1">The sequence shown here is derived from an EMBL/GenBank/DDBJ whole genome shotgun (WGS) entry which is preliminary data.</text>
</comment>
<keyword evidence="2" id="KW-1185">Reference proteome</keyword>
<dbReference type="EMBL" id="JADZLT010000053">
    <property type="protein sequence ID" value="MBH0239174.1"/>
    <property type="molecule type" value="Genomic_DNA"/>
</dbReference>
<protein>
    <submittedName>
        <fullName evidence="1">Uncharacterized protein</fullName>
    </submittedName>
</protein>
<dbReference type="RefSeq" id="WP_197312262.1">
    <property type="nucleotide sequence ID" value="NZ_JADZLT010000053.1"/>
</dbReference>
<sequence length="240" mass="26777">MIEPAPRVELGNHIIHFRPGNKILVVTFDHLGKPRELETPWASAFVSKQGWSLLGITTRNPDWFRAKDLQAHMIALAETGFFQNFDRVVFTGPSMGGFGACVFSSLSPGATVVVTSPQTTMDKRRVPWDERYAKARRQNWDGRFADAAEETQSASSVIVVYDPDFEEDRRHAERLPQSITMHLHLRGAGHTVVATLSRAGLLKTFMLKSILGEMTPEFFAVLTLPITKKFTAPEVIEPAA</sequence>